<dbReference type="GO" id="GO:0005829">
    <property type="term" value="C:cytosol"/>
    <property type="evidence" value="ECO:0007669"/>
    <property type="project" value="TreeGrafter"/>
</dbReference>
<dbReference type="InterPro" id="IPR002201">
    <property type="entry name" value="Glyco_trans_9"/>
</dbReference>
<reference evidence="3" key="2">
    <citation type="submission" date="2020-09" db="EMBL/GenBank/DDBJ databases">
        <authorList>
            <person name="Sun Q."/>
            <person name="Ohkuma M."/>
        </authorList>
    </citation>
    <scope>NUCLEOTIDE SEQUENCE</scope>
    <source>
        <strain evidence="3">JCM 3276</strain>
    </source>
</reference>
<dbReference type="SUPFAM" id="SSF53756">
    <property type="entry name" value="UDP-Glycosyltransferase/glycogen phosphorylase"/>
    <property type="match status" value="1"/>
</dbReference>
<dbReference type="Gene3D" id="3.40.50.2000">
    <property type="entry name" value="Glycogen Phosphorylase B"/>
    <property type="match status" value="2"/>
</dbReference>
<protein>
    <recommendedName>
        <fullName evidence="5">ADP-heptose:LPS heptosyltransferase</fullName>
    </recommendedName>
</protein>
<comment type="caution">
    <text evidence="3">The sequence shown here is derived from an EMBL/GenBank/DDBJ whole genome shotgun (WGS) entry which is preliminary data.</text>
</comment>
<dbReference type="GO" id="GO:0009244">
    <property type="term" value="P:lipopolysaccharide core region biosynthetic process"/>
    <property type="evidence" value="ECO:0007669"/>
    <property type="project" value="TreeGrafter"/>
</dbReference>
<dbReference type="RefSeq" id="WP_229786938.1">
    <property type="nucleotide sequence ID" value="NZ_BMRB01000002.1"/>
</dbReference>
<accession>A0A918LDZ0</accession>
<dbReference type="Pfam" id="PF01075">
    <property type="entry name" value="Glyco_transf_9"/>
    <property type="match status" value="1"/>
</dbReference>
<dbReference type="CDD" id="cd03789">
    <property type="entry name" value="GT9_LPS_heptosyltransferase"/>
    <property type="match status" value="1"/>
</dbReference>
<keyword evidence="2" id="KW-0808">Transferase</keyword>
<organism evidence="3 4">
    <name type="scientific">Actinokineospora fastidiosa</name>
    <dbReference type="NCBI Taxonomy" id="1816"/>
    <lineage>
        <taxon>Bacteria</taxon>
        <taxon>Bacillati</taxon>
        <taxon>Actinomycetota</taxon>
        <taxon>Actinomycetes</taxon>
        <taxon>Pseudonocardiales</taxon>
        <taxon>Pseudonocardiaceae</taxon>
        <taxon>Actinokineospora</taxon>
    </lineage>
</organism>
<dbReference type="AlphaFoldDB" id="A0A918LDZ0"/>
<dbReference type="EMBL" id="BMRB01000002">
    <property type="protein sequence ID" value="GGS34591.1"/>
    <property type="molecule type" value="Genomic_DNA"/>
</dbReference>
<evidence type="ECO:0008006" key="5">
    <source>
        <dbReference type="Google" id="ProtNLM"/>
    </source>
</evidence>
<sequence>MRPDDVTPALAIGPTPPPFPDVARIAVLRGGGLGDLLFAVPAIESLAAAYPDAEIVLLGTGFHRDLLADRPGPVSAVLPLPRVHGVHDPDGLGTDEAAVERFTDRAGHFDLGVQAHGGGRWSNPFLLRLRPTWTVGCRTPDAAELTRCLPFSYYQHEIMRALEVAGLAGAPPAALVPRVAVTDADLAAAARAVGEPARPRVVVHPGATDPRRRWPAERFGEVAAALAGDAEVVVIGTADEADLAAAVVAAAHDRLPPAARASVRSVAGALDAKALIGVLATARAVVANDSGPRHLAEAVGAPTVSVYWMGNVINAGPPGRLRHRLHISWTARCPECGADCTRQDLARCPHQVSFVADVPVEGVLADTADLVGRGEAADEPAA</sequence>
<evidence type="ECO:0000256" key="1">
    <source>
        <dbReference type="ARBA" id="ARBA00022676"/>
    </source>
</evidence>
<evidence type="ECO:0000313" key="4">
    <source>
        <dbReference type="Proteomes" id="UP000660680"/>
    </source>
</evidence>
<proteinExistence type="predicted"/>
<gene>
    <name evidence="3" type="ORF">GCM10010171_31310</name>
</gene>
<name>A0A918LDZ0_9PSEU</name>
<dbReference type="GO" id="GO:0008713">
    <property type="term" value="F:ADP-heptose-lipopolysaccharide heptosyltransferase activity"/>
    <property type="evidence" value="ECO:0007669"/>
    <property type="project" value="TreeGrafter"/>
</dbReference>
<dbReference type="PANTHER" id="PTHR30160">
    <property type="entry name" value="TETRAACYLDISACCHARIDE 4'-KINASE-RELATED"/>
    <property type="match status" value="1"/>
</dbReference>
<keyword evidence="4" id="KW-1185">Reference proteome</keyword>
<evidence type="ECO:0000256" key="2">
    <source>
        <dbReference type="ARBA" id="ARBA00022679"/>
    </source>
</evidence>
<evidence type="ECO:0000313" key="3">
    <source>
        <dbReference type="EMBL" id="GGS34591.1"/>
    </source>
</evidence>
<reference evidence="3" key="1">
    <citation type="journal article" date="2014" name="Int. J. Syst. Evol. Microbiol.">
        <title>Complete genome sequence of Corynebacterium casei LMG S-19264T (=DSM 44701T), isolated from a smear-ripened cheese.</title>
        <authorList>
            <consortium name="US DOE Joint Genome Institute (JGI-PGF)"/>
            <person name="Walter F."/>
            <person name="Albersmeier A."/>
            <person name="Kalinowski J."/>
            <person name="Ruckert C."/>
        </authorList>
    </citation>
    <scope>NUCLEOTIDE SEQUENCE</scope>
    <source>
        <strain evidence="3">JCM 3276</strain>
    </source>
</reference>
<dbReference type="PANTHER" id="PTHR30160:SF1">
    <property type="entry name" value="LIPOPOLYSACCHARIDE 1,2-N-ACETYLGLUCOSAMINETRANSFERASE-RELATED"/>
    <property type="match status" value="1"/>
</dbReference>
<keyword evidence="1" id="KW-0328">Glycosyltransferase</keyword>
<dbReference type="InterPro" id="IPR051199">
    <property type="entry name" value="LPS_LOS_Heptosyltrfase"/>
</dbReference>
<dbReference type="Proteomes" id="UP000660680">
    <property type="component" value="Unassembled WGS sequence"/>
</dbReference>